<keyword evidence="2" id="KW-1185">Reference proteome</keyword>
<evidence type="ECO:0000313" key="1">
    <source>
        <dbReference type="EMBL" id="MEQ3353035.1"/>
    </source>
</evidence>
<proteinExistence type="predicted"/>
<accession>A0ABV1J4Z5</accession>
<reference evidence="1 2" key="1">
    <citation type="submission" date="2024-04" db="EMBL/GenBank/DDBJ databases">
        <title>Human intestinal bacterial collection.</title>
        <authorList>
            <person name="Pauvert C."/>
            <person name="Hitch T.C.A."/>
            <person name="Clavel T."/>
        </authorList>
    </citation>
    <scope>NUCLEOTIDE SEQUENCE [LARGE SCALE GENOMIC DNA]</scope>
    <source>
        <strain evidence="1 2">CLA-SR-H026</strain>
    </source>
</reference>
<comment type="caution">
    <text evidence="1">The sequence shown here is derived from an EMBL/GenBank/DDBJ whole genome shotgun (WGS) entry which is preliminary data.</text>
</comment>
<name>A0ABV1J4Z5_9FIRM</name>
<organism evidence="1 2">
    <name type="scientific">Aedoeadaptatus acetigenes</name>
    <dbReference type="NCBI Taxonomy" id="2981723"/>
    <lineage>
        <taxon>Bacteria</taxon>
        <taxon>Bacillati</taxon>
        <taxon>Bacillota</taxon>
        <taxon>Tissierellia</taxon>
        <taxon>Tissierellales</taxon>
        <taxon>Peptoniphilaceae</taxon>
        <taxon>Aedoeadaptatus</taxon>
    </lineage>
</organism>
<gene>
    <name evidence="1" type="ORF">AAA081_01785</name>
</gene>
<sequence>MTLEATALVLDGHNSTALAILRNLGRRGISVATLDAAPSDYGISRYAKDSVLLPEAGETALLESLLALSENKPVLFPTTPVYVDFVARNFSVLKAHFRFPAPSAESLAAGAMTDLFRDLMPPQRDLYGSKDDLVLEIATSLGFPCLIKARDGKKEVPIQYIASAAAFSRALEKIEAEDFYVERYVPGEASDNYAASLYYGGAGELSGFVTTQVLRQYPEFVGEATYVKQKWIPELIGLVHPRLKAAGFRGIFHATFKRDEFSRKVYITGAEACFSPETELFTHLGFETPYLYYLDSTGEAVPKIFFQSDTNCHFRDGWRDMAGVASYLKTGHMGLMKMIADYKFRKIPATWAWDDMGPGLNKLGAEAACGARNLYDKLPFNK</sequence>
<protein>
    <recommendedName>
        <fullName evidence="3">ATP-grasp domain-containing protein</fullName>
    </recommendedName>
</protein>
<dbReference type="RefSeq" id="WP_349053442.1">
    <property type="nucleotide sequence ID" value="NZ_JBBNPS010000003.1"/>
</dbReference>
<evidence type="ECO:0008006" key="3">
    <source>
        <dbReference type="Google" id="ProtNLM"/>
    </source>
</evidence>
<dbReference type="EMBL" id="JBBNPS010000003">
    <property type="protein sequence ID" value="MEQ3353035.1"/>
    <property type="molecule type" value="Genomic_DNA"/>
</dbReference>
<dbReference type="SUPFAM" id="SSF56059">
    <property type="entry name" value="Glutathione synthetase ATP-binding domain-like"/>
    <property type="match status" value="1"/>
</dbReference>
<evidence type="ECO:0000313" key="2">
    <source>
        <dbReference type="Proteomes" id="UP001481872"/>
    </source>
</evidence>
<dbReference type="Proteomes" id="UP001481872">
    <property type="component" value="Unassembled WGS sequence"/>
</dbReference>